<comment type="cofactor">
    <cofactor evidence="17">
        <name>heme b</name>
        <dbReference type="ChEBI" id="CHEBI:60344"/>
    </cofactor>
    <text evidence="17">Binds 2 heme groups non-covalently.</text>
</comment>
<keyword evidence="8 17" id="KW-0812">Transmembrane</keyword>
<accession>A0A347YCD2</accession>
<evidence type="ECO:0000256" key="16">
    <source>
        <dbReference type="ARBA" id="ARBA00023136"/>
    </source>
</evidence>
<dbReference type="GO" id="GO:0008121">
    <property type="term" value="F:quinol-cytochrome-c reductase activity"/>
    <property type="evidence" value="ECO:0007669"/>
    <property type="project" value="TreeGrafter"/>
</dbReference>
<feature type="domain" description="Cytochrome b/b6 N-terminal region profile" evidence="18">
    <location>
        <begin position="1"/>
        <end position="199"/>
    </location>
</feature>
<evidence type="ECO:0000256" key="14">
    <source>
        <dbReference type="ARBA" id="ARBA00023075"/>
    </source>
</evidence>
<feature type="transmembrane region" description="Helical" evidence="17">
    <location>
        <begin position="301"/>
        <end position="322"/>
    </location>
</feature>
<keyword evidence="12 17" id="KW-1133">Transmembrane helix</keyword>
<dbReference type="PANTHER" id="PTHR19271">
    <property type="entry name" value="CYTOCHROME B"/>
    <property type="match status" value="1"/>
</dbReference>
<evidence type="ECO:0000256" key="5">
    <source>
        <dbReference type="ARBA" id="ARBA00022448"/>
    </source>
</evidence>
<keyword evidence="10" id="KW-0999">Mitochondrion inner membrane</keyword>
<feature type="transmembrane region" description="Helical" evidence="17">
    <location>
        <begin position="101"/>
        <end position="124"/>
    </location>
</feature>
<feature type="transmembrane region" description="Helical" evidence="17">
    <location>
        <begin position="261"/>
        <end position="294"/>
    </location>
</feature>
<dbReference type="PROSITE" id="PS51002">
    <property type="entry name" value="CYTB_NTER"/>
    <property type="match status" value="1"/>
</dbReference>
<keyword evidence="9 17" id="KW-0479">Metal-binding</keyword>
<sequence>MFLKLLLEYIVYLPISKTLSYWWGVGSMLSLIFVVQLLSGTILVMYYDYSLGFDSVQYIMYEVNWGWFMRVLHFNGASFFFGLLYLHLLKGLVFGGYRLKVVWLIGIMNLMILMLVGFVGYTLVGSQMSYWAAVVITSLLTIIPFWGDKLVYFVWGGFSVTKVTMGLFFVLHFLLPWLMVIMVMLHVIVLHFNGSSSYLMGFDGCDMIMFYPYFWVKDFVGGLLLILVLFFSCAFPFVLGDTEMFIGYDVLISPVHIKPEWYFLFMYTILRVFMLKVVGVVMMFFSVIMFGFCILLEFNFLCYKVLWLGFIYIVCGLVWLGMNLPELPYISLGVLFVQVYFMVVLCVFIMDFFSKLLIE</sequence>
<dbReference type="Pfam" id="PF00033">
    <property type="entry name" value="Cytochrome_B"/>
    <property type="match status" value="1"/>
</dbReference>
<evidence type="ECO:0000256" key="15">
    <source>
        <dbReference type="ARBA" id="ARBA00023128"/>
    </source>
</evidence>
<evidence type="ECO:0000256" key="3">
    <source>
        <dbReference type="ARBA" id="ARBA00011649"/>
    </source>
</evidence>
<feature type="domain" description="Cytochrome b/b6 C-terminal region profile" evidence="19">
    <location>
        <begin position="200"/>
        <end position="359"/>
    </location>
</feature>
<evidence type="ECO:0000256" key="6">
    <source>
        <dbReference type="ARBA" id="ARBA00022617"/>
    </source>
</evidence>
<dbReference type="SUPFAM" id="SSF81648">
    <property type="entry name" value="a domain/subunit of cytochrome bc1 complex (Ubiquinol-cytochrome c reductase)"/>
    <property type="match status" value="1"/>
</dbReference>
<evidence type="ECO:0000259" key="19">
    <source>
        <dbReference type="PROSITE" id="PS51003"/>
    </source>
</evidence>
<keyword evidence="6 17" id="KW-0349">Heme</keyword>
<comment type="subcellular location">
    <subcellularLocation>
        <location evidence="2">Mitochondrion inner membrane</location>
        <topology evidence="2">Multi-pass membrane protein</topology>
    </subcellularLocation>
</comment>
<dbReference type="GO" id="GO:0005743">
    <property type="term" value="C:mitochondrial inner membrane"/>
    <property type="evidence" value="ECO:0007669"/>
    <property type="project" value="UniProtKB-SubCell"/>
</dbReference>
<dbReference type="Gene3D" id="1.20.810.10">
    <property type="entry name" value="Cytochrome Bc1 Complex, Chain C"/>
    <property type="match status" value="1"/>
</dbReference>
<proteinExistence type="inferred from homology"/>
<organism evidence="20">
    <name type="scientific">Syphacia muris</name>
    <dbReference type="NCBI Taxonomy" id="451379"/>
    <lineage>
        <taxon>Eukaryota</taxon>
        <taxon>Metazoa</taxon>
        <taxon>Ecdysozoa</taxon>
        <taxon>Nematoda</taxon>
        <taxon>Chromadorea</taxon>
        <taxon>Rhabditida</taxon>
        <taxon>Spirurina</taxon>
        <taxon>Oxyuridomorpha</taxon>
        <taxon>Oxyuroidea</taxon>
        <taxon>Oxyuridae</taxon>
        <taxon>Syphacia</taxon>
    </lineage>
</organism>
<evidence type="ECO:0000256" key="10">
    <source>
        <dbReference type="ARBA" id="ARBA00022792"/>
    </source>
</evidence>
<dbReference type="AlphaFoldDB" id="A0A347YCD2"/>
<feature type="transmembrane region" description="Helical" evidence="17">
    <location>
        <begin position="167"/>
        <end position="192"/>
    </location>
</feature>
<feature type="transmembrane region" description="Helical" evidence="17">
    <location>
        <begin position="21"/>
        <end position="47"/>
    </location>
</feature>
<keyword evidence="15 17" id="KW-0496">Mitochondrion</keyword>
<feature type="transmembrane region" description="Helical" evidence="17">
    <location>
        <begin position="223"/>
        <end position="241"/>
    </location>
</feature>
<reference evidence="20" key="1">
    <citation type="submission" date="2016-10" db="EMBL/GenBank/DDBJ databases">
        <title>Complete mitochondrial genomes of 50 helminths species.</title>
        <authorList>
            <person name="Kikuchi T."/>
            <person name="Holroyd N."/>
            <person name="Berriman M."/>
        </authorList>
    </citation>
    <scope>NUCLEOTIDE SEQUENCE</scope>
</reference>
<dbReference type="Pfam" id="PF00032">
    <property type="entry name" value="Cytochrom_B_C"/>
    <property type="match status" value="1"/>
</dbReference>
<keyword evidence="5 17" id="KW-0813">Transport</keyword>
<feature type="transmembrane region" description="Helical" evidence="17">
    <location>
        <begin position="67"/>
        <end position="89"/>
    </location>
</feature>
<dbReference type="GO" id="GO:0046872">
    <property type="term" value="F:metal ion binding"/>
    <property type="evidence" value="ECO:0007669"/>
    <property type="project" value="UniProtKB-UniRule"/>
</dbReference>
<protein>
    <recommendedName>
        <fullName evidence="4 17">Cytochrome b</fullName>
    </recommendedName>
</protein>
<keyword evidence="11 17" id="KW-0249">Electron transport</keyword>
<gene>
    <name evidence="20" type="primary">CYTB</name>
</gene>
<dbReference type="PROSITE" id="PS51003">
    <property type="entry name" value="CYTB_CTER"/>
    <property type="match status" value="1"/>
</dbReference>
<dbReference type="GO" id="GO:0006122">
    <property type="term" value="P:mitochondrial electron transport, ubiquinol to cytochrome c"/>
    <property type="evidence" value="ECO:0007669"/>
    <property type="project" value="TreeGrafter"/>
</dbReference>
<evidence type="ECO:0000259" key="18">
    <source>
        <dbReference type="PROSITE" id="PS51002"/>
    </source>
</evidence>
<keyword evidence="7 17" id="KW-0679">Respiratory chain</keyword>
<feature type="transmembrane region" description="Helical" evidence="17">
    <location>
        <begin position="130"/>
        <end position="155"/>
    </location>
</feature>
<evidence type="ECO:0000256" key="9">
    <source>
        <dbReference type="ARBA" id="ARBA00022723"/>
    </source>
</evidence>
<comment type="similarity">
    <text evidence="17">Belongs to the cytochrome b family.</text>
</comment>
<dbReference type="InterPro" id="IPR027387">
    <property type="entry name" value="Cytb/b6-like_sf"/>
</dbReference>
<comment type="function">
    <text evidence="1 17">Component of the ubiquinol-cytochrome c reductase complex (complex III or cytochrome b-c1 complex) that is part of the mitochondrial respiratory chain. The b-c1 complex mediates electron transfer from ubiquinol to cytochrome c. Contributes to the generation of a proton gradient across the mitochondrial membrane that is then used for ATP synthesis.</text>
</comment>
<dbReference type="InterPro" id="IPR005797">
    <property type="entry name" value="Cyt_b/b6_N"/>
</dbReference>
<dbReference type="SUPFAM" id="SSF81342">
    <property type="entry name" value="Transmembrane di-heme cytochromes"/>
    <property type="match status" value="1"/>
</dbReference>
<dbReference type="InterPro" id="IPR005798">
    <property type="entry name" value="Cyt_b/b6_C"/>
</dbReference>
<evidence type="ECO:0000256" key="2">
    <source>
        <dbReference type="ARBA" id="ARBA00004448"/>
    </source>
</evidence>
<evidence type="ECO:0000256" key="4">
    <source>
        <dbReference type="ARBA" id="ARBA00013531"/>
    </source>
</evidence>
<keyword evidence="16 17" id="KW-0472">Membrane</keyword>
<dbReference type="InterPro" id="IPR036150">
    <property type="entry name" value="Cyt_b/b6_C_sf"/>
</dbReference>
<keyword evidence="13 17" id="KW-0408">Iron</keyword>
<geneLocation type="mitochondrion" evidence="20"/>
<evidence type="ECO:0000256" key="8">
    <source>
        <dbReference type="ARBA" id="ARBA00022692"/>
    </source>
</evidence>
<feature type="transmembrane region" description="Helical" evidence="17">
    <location>
        <begin position="328"/>
        <end position="353"/>
    </location>
</feature>
<dbReference type="PANTHER" id="PTHR19271:SF16">
    <property type="entry name" value="CYTOCHROME B"/>
    <property type="match status" value="1"/>
</dbReference>
<evidence type="ECO:0000256" key="11">
    <source>
        <dbReference type="ARBA" id="ARBA00022982"/>
    </source>
</evidence>
<evidence type="ECO:0000256" key="17">
    <source>
        <dbReference type="RuleBase" id="RU362117"/>
    </source>
</evidence>
<evidence type="ECO:0000256" key="1">
    <source>
        <dbReference type="ARBA" id="ARBA00002566"/>
    </source>
</evidence>
<name>A0A347YCD2_9BILA</name>
<dbReference type="EMBL" id="AP017697">
    <property type="protein sequence ID" value="BAV81442.1"/>
    <property type="molecule type" value="Genomic_DNA"/>
</dbReference>
<evidence type="ECO:0000256" key="13">
    <source>
        <dbReference type="ARBA" id="ARBA00023004"/>
    </source>
</evidence>
<evidence type="ECO:0000256" key="7">
    <source>
        <dbReference type="ARBA" id="ARBA00022660"/>
    </source>
</evidence>
<dbReference type="InterPro" id="IPR016174">
    <property type="entry name" value="Di-haem_cyt_TM"/>
</dbReference>
<dbReference type="GO" id="GO:0016491">
    <property type="term" value="F:oxidoreductase activity"/>
    <property type="evidence" value="ECO:0007669"/>
    <property type="project" value="UniProtKB-UniRule"/>
</dbReference>
<keyword evidence="14" id="KW-0830">Ubiquinone</keyword>
<comment type="subunit">
    <text evidence="3">The main subunits of complex b-c1 are: cytochrome b, cytochrome c1 and the Rieske protein.</text>
</comment>
<evidence type="ECO:0000313" key="20">
    <source>
        <dbReference type="EMBL" id="BAV81442.1"/>
    </source>
</evidence>
<evidence type="ECO:0000256" key="12">
    <source>
        <dbReference type="ARBA" id="ARBA00022989"/>
    </source>
</evidence>